<gene>
    <name evidence="2" type="ORF">FC86_GL000054</name>
</gene>
<accession>A0A0R2DKK0</accession>
<dbReference type="OrthoDB" id="1705903at2"/>
<feature type="transmembrane region" description="Helical" evidence="1">
    <location>
        <begin position="233"/>
        <end position="262"/>
    </location>
</feature>
<dbReference type="PATRIC" id="fig|1423744.4.peg.57"/>
<feature type="transmembrane region" description="Helical" evidence="1">
    <location>
        <begin position="290"/>
        <end position="311"/>
    </location>
</feature>
<evidence type="ECO:0000313" key="3">
    <source>
        <dbReference type="Proteomes" id="UP000051378"/>
    </source>
</evidence>
<feature type="transmembrane region" description="Helical" evidence="1">
    <location>
        <begin position="510"/>
        <end position="533"/>
    </location>
</feature>
<dbReference type="Proteomes" id="UP000051378">
    <property type="component" value="Unassembled WGS sequence"/>
</dbReference>
<feature type="transmembrane region" description="Helical" evidence="1">
    <location>
        <begin position="26"/>
        <end position="44"/>
    </location>
</feature>
<dbReference type="PANTHER" id="PTHR46795:SF3">
    <property type="entry name" value="ABC TRANSPORTER PERMEASE"/>
    <property type="match status" value="1"/>
</dbReference>
<feature type="transmembrane region" description="Helical" evidence="1">
    <location>
        <begin position="601"/>
        <end position="622"/>
    </location>
</feature>
<dbReference type="RefSeq" id="WP_056974243.1">
    <property type="nucleotide sequence ID" value="NZ_AYZL01000008.1"/>
</dbReference>
<keyword evidence="1" id="KW-0472">Membrane</keyword>
<dbReference type="AlphaFoldDB" id="A0A0R2DKK0"/>
<feature type="transmembrane region" description="Helical" evidence="1">
    <location>
        <begin position="64"/>
        <end position="87"/>
    </location>
</feature>
<feature type="transmembrane region" description="Helical" evidence="1">
    <location>
        <begin position="200"/>
        <end position="221"/>
    </location>
</feature>
<feature type="transmembrane region" description="Helical" evidence="1">
    <location>
        <begin position="154"/>
        <end position="179"/>
    </location>
</feature>
<sequence>MTQEHIKFGTIMKLAFENLRQCYKKYSILFLGLLVLSTLIYTFSTLTKTLSANQTLIMTQDAPVFIVGEVILIIITMIYMGYLNRFLLNQAQQNKQISHRLGDKQSKVTAVTLVQLLTISISMLLLSVIVGMAVSQLVGFLIASTQGVALKGFVGFHVLSLIDITLVFVGLPIVGVVANKIHVSGIMPKIYKEESRKYRNPWLVVVQLGLSGIGFLVAYYASHDILNYQTQSLALITTSIAIVAGVYFFFNAFYPTVIQLLLKWSWFKNRKLHDMSLNQLNQKLIHHVKGFSLVTLLFAVAIGATAVASSVTNVSAERTNDNTFYDTVIYNHQPEVTESVKQLPIEEKTTYHYKVDGKNVYMLKNELETQQLKLKVADFSASPVNDNGLKYKTTSYQGENAKKELKHTIASSYELIQPNNDIWINTFQLPEDVTYHDVDQSEFDQVQATSNEIQLIKTKGGIAQNWPALMAIEKLQLGDKMGDDRVGGMRNSQVGGQGITYFRNLSTEFAILKTFAIGISLALMMTIVSILIFKQWQSFKQDKATYQTMQTQGFQPSVMKKALFKEVLSLFILPMIPGVITTLIGLEIFNYLTIDIYRLSILPITVCVILYLVIAILVAFIYQKEALKTAD</sequence>
<feature type="transmembrane region" description="Helical" evidence="1">
    <location>
        <begin position="108"/>
        <end position="134"/>
    </location>
</feature>
<keyword evidence="1" id="KW-1133">Transmembrane helix</keyword>
<evidence type="ECO:0000256" key="1">
    <source>
        <dbReference type="SAM" id="Phobius"/>
    </source>
</evidence>
<comment type="caution">
    <text evidence="2">The sequence shown here is derived from an EMBL/GenBank/DDBJ whole genome shotgun (WGS) entry which is preliminary data.</text>
</comment>
<keyword evidence="3" id="KW-1185">Reference proteome</keyword>
<dbReference type="InterPro" id="IPR052536">
    <property type="entry name" value="ABC-4_Integral_Memb_Prot"/>
</dbReference>
<evidence type="ECO:0000313" key="2">
    <source>
        <dbReference type="EMBL" id="KRN04606.1"/>
    </source>
</evidence>
<keyword evidence="1" id="KW-0812">Transmembrane</keyword>
<name>A0A0R2DKK0_9LACO</name>
<dbReference type="EMBL" id="AYZL01000008">
    <property type="protein sequence ID" value="KRN04606.1"/>
    <property type="molecule type" value="Genomic_DNA"/>
</dbReference>
<dbReference type="PANTHER" id="PTHR46795">
    <property type="entry name" value="ABC TRANSPORTER PERMEASE-RELATED-RELATED"/>
    <property type="match status" value="1"/>
</dbReference>
<feature type="transmembrane region" description="Helical" evidence="1">
    <location>
        <begin position="567"/>
        <end position="589"/>
    </location>
</feature>
<organism evidence="2 3">
    <name type="scientific">Holzapfeliella floricola DSM 23037 = JCM 16512</name>
    <dbReference type="NCBI Taxonomy" id="1423744"/>
    <lineage>
        <taxon>Bacteria</taxon>
        <taxon>Bacillati</taxon>
        <taxon>Bacillota</taxon>
        <taxon>Bacilli</taxon>
        <taxon>Lactobacillales</taxon>
        <taxon>Lactobacillaceae</taxon>
        <taxon>Holzapfeliella</taxon>
    </lineage>
</organism>
<reference evidence="2 3" key="1">
    <citation type="journal article" date="2015" name="Genome Announc.">
        <title>Expanding the biotechnology potential of lactobacilli through comparative genomics of 213 strains and associated genera.</title>
        <authorList>
            <person name="Sun Z."/>
            <person name="Harris H.M."/>
            <person name="McCann A."/>
            <person name="Guo C."/>
            <person name="Argimon S."/>
            <person name="Zhang W."/>
            <person name="Yang X."/>
            <person name="Jeffery I.B."/>
            <person name="Cooney J.C."/>
            <person name="Kagawa T.F."/>
            <person name="Liu W."/>
            <person name="Song Y."/>
            <person name="Salvetti E."/>
            <person name="Wrobel A."/>
            <person name="Rasinkangas P."/>
            <person name="Parkhill J."/>
            <person name="Rea M.C."/>
            <person name="O'Sullivan O."/>
            <person name="Ritari J."/>
            <person name="Douillard F.P."/>
            <person name="Paul Ross R."/>
            <person name="Yang R."/>
            <person name="Briner A.E."/>
            <person name="Felis G.E."/>
            <person name="de Vos W.M."/>
            <person name="Barrangou R."/>
            <person name="Klaenhammer T.R."/>
            <person name="Caufield P.W."/>
            <person name="Cui Y."/>
            <person name="Zhang H."/>
            <person name="O'Toole P.W."/>
        </authorList>
    </citation>
    <scope>NUCLEOTIDE SEQUENCE [LARGE SCALE GENOMIC DNA]</scope>
    <source>
        <strain evidence="2 3">DSM 23037</strain>
    </source>
</reference>
<evidence type="ECO:0008006" key="4">
    <source>
        <dbReference type="Google" id="ProtNLM"/>
    </source>
</evidence>
<proteinExistence type="predicted"/>
<dbReference type="STRING" id="1423744.FC86_GL000054"/>
<protein>
    <recommendedName>
        <fullName evidence="4">ABC transporter permease</fullName>
    </recommendedName>
</protein>